<dbReference type="InterPro" id="IPR018795">
    <property type="entry name" value="K2013-like"/>
</dbReference>
<evidence type="ECO:0000256" key="7">
    <source>
        <dbReference type="SAM" id="Phobius"/>
    </source>
</evidence>
<evidence type="ECO:0000313" key="8">
    <source>
        <dbReference type="EMBL" id="JAS80811.1"/>
    </source>
</evidence>
<evidence type="ECO:0000256" key="2">
    <source>
        <dbReference type="ARBA" id="ARBA00022692"/>
    </source>
</evidence>
<accession>A0A1B6I1I3</accession>
<protein>
    <submittedName>
        <fullName evidence="8">Uncharacterized protein</fullName>
    </submittedName>
</protein>
<dbReference type="GO" id="GO:0005975">
    <property type="term" value="P:carbohydrate metabolic process"/>
    <property type="evidence" value="ECO:0007669"/>
    <property type="project" value="InterPro"/>
</dbReference>
<organism evidence="8">
    <name type="scientific">Homalodisca liturata</name>
    <dbReference type="NCBI Taxonomy" id="320908"/>
    <lineage>
        <taxon>Eukaryota</taxon>
        <taxon>Metazoa</taxon>
        <taxon>Ecdysozoa</taxon>
        <taxon>Arthropoda</taxon>
        <taxon>Hexapoda</taxon>
        <taxon>Insecta</taxon>
        <taxon>Pterygota</taxon>
        <taxon>Neoptera</taxon>
        <taxon>Paraneoptera</taxon>
        <taxon>Hemiptera</taxon>
        <taxon>Auchenorrhyncha</taxon>
        <taxon>Membracoidea</taxon>
        <taxon>Cicadellidae</taxon>
        <taxon>Cicadellinae</taxon>
        <taxon>Proconiini</taxon>
        <taxon>Homalodisca</taxon>
    </lineage>
</organism>
<gene>
    <name evidence="8" type="ORF">g.25582</name>
</gene>
<dbReference type="AlphaFoldDB" id="A0A1B6I1I3"/>
<reference evidence="8" key="1">
    <citation type="submission" date="2015-11" db="EMBL/GenBank/DDBJ databases">
        <title>De novo transcriptome assembly of four potential Pierce s Disease insect vectors from Arizona vineyards.</title>
        <authorList>
            <person name="Tassone E.E."/>
        </authorList>
    </citation>
    <scope>NUCLEOTIDE SEQUENCE</scope>
</reference>
<evidence type="ECO:0000256" key="6">
    <source>
        <dbReference type="ARBA" id="ARBA00023180"/>
    </source>
</evidence>
<dbReference type="InterPro" id="IPR008928">
    <property type="entry name" value="6-hairpin_glycosidase_sf"/>
</dbReference>
<dbReference type="EMBL" id="GECU01026895">
    <property type="protein sequence ID" value="JAS80811.1"/>
    <property type="molecule type" value="Transcribed_RNA"/>
</dbReference>
<proteinExistence type="predicted"/>
<dbReference type="PANTHER" id="PTHR31386">
    <property type="entry name" value="UNCHARACTERIZED PROTEIN KIAA2013"/>
    <property type="match status" value="1"/>
</dbReference>
<keyword evidence="4 7" id="KW-1133">Transmembrane helix</keyword>
<dbReference type="Pfam" id="PF10222">
    <property type="entry name" value="DUF2152"/>
    <property type="match status" value="1"/>
</dbReference>
<dbReference type="PANTHER" id="PTHR31386:SF2">
    <property type="entry name" value="SIMILAR TO RIKEN CDNA 2510039O18"/>
    <property type="match status" value="1"/>
</dbReference>
<feature type="transmembrane region" description="Helical" evidence="7">
    <location>
        <begin position="28"/>
        <end position="44"/>
    </location>
</feature>
<keyword evidence="5 7" id="KW-0472">Membrane</keyword>
<dbReference type="SUPFAM" id="SSF48208">
    <property type="entry name" value="Six-hairpin glycosidases"/>
    <property type="match status" value="1"/>
</dbReference>
<sequence>MDLIEFCKRCRRRAFEVYSSSVCRNRKIFLLLVVLFPFLYYLWSRLMLSMQPARGLWDDHPAFYLLEYSLENKLMMLQKSVDEFNANIQHEPLNTDENPFLPFVGNGMFGVVIKQDSLIYLRKDRVLTLPLNYHPIVWVEFELMSKTARALDYVRGVAHTVSCYINDICITSQYYAHRTLPNIFVQDIEVVNPASYNAKVYLSREVFDQDSWAQAEVGSIKLTKNDVGARNGSEEYDTVVGPVVNEFDEFFVSIIAMRIPTHFYAKPKSKTSLQILTAICESDHNLPSSGDKSEVKAELQSLCLKQLKSALKKTAEKVYEEHTNAWQQLWATGISISKSKAKDALNGDKINATMYYVLSNVRSPLDPPPLTIPTGCYGNIHHTFQATNLWNDLSTFFNVQKATSFWLLTLQKQGCDNLVALGAPGVMQAMVLSFGSFKFSSQHLEFNMHPKFLHRDYTFRRLQYGNLTQVNVTVQLQEDNKAILLVALEKSDRPFYACDGGCLDGPVQLGRMKLQFPVKLTDPVTAILYISPDRKHLDDMRHAIHVQEVGEAPAHEHSVIALHKHGHHLGGLPTFFWVSVCFLIIVFHLFLFKLIYNEYCGGYQEKKNFQERHKIRYSKL</sequence>
<keyword evidence="2 7" id="KW-0812">Transmembrane</keyword>
<name>A0A1B6I1I3_9HEMI</name>
<feature type="transmembrane region" description="Helical" evidence="7">
    <location>
        <begin position="575"/>
        <end position="596"/>
    </location>
</feature>
<dbReference type="GO" id="GO:0016020">
    <property type="term" value="C:membrane"/>
    <property type="evidence" value="ECO:0007669"/>
    <property type="project" value="UniProtKB-SubCell"/>
</dbReference>
<evidence type="ECO:0000256" key="3">
    <source>
        <dbReference type="ARBA" id="ARBA00022729"/>
    </source>
</evidence>
<keyword evidence="6" id="KW-0325">Glycoprotein</keyword>
<comment type="subcellular location">
    <subcellularLocation>
        <location evidence="1">Membrane</location>
        <topology evidence="1">Single-pass type I membrane protein</topology>
    </subcellularLocation>
</comment>
<evidence type="ECO:0000256" key="1">
    <source>
        <dbReference type="ARBA" id="ARBA00004479"/>
    </source>
</evidence>
<evidence type="ECO:0000256" key="4">
    <source>
        <dbReference type="ARBA" id="ARBA00022989"/>
    </source>
</evidence>
<evidence type="ECO:0000256" key="5">
    <source>
        <dbReference type="ARBA" id="ARBA00023136"/>
    </source>
</evidence>
<dbReference type="Gene3D" id="2.70.98.50">
    <property type="entry name" value="putative glycoside hydrolase family protein from bacillus halodurans"/>
    <property type="match status" value="1"/>
</dbReference>
<keyword evidence="3" id="KW-0732">Signal</keyword>